<organism evidence="1 2">
    <name type="scientific">Paramuricea clavata</name>
    <name type="common">Red gorgonian</name>
    <name type="synonym">Violescent sea-whip</name>
    <dbReference type="NCBI Taxonomy" id="317549"/>
    <lineage>
        <taxon>Eukaryota</taxon>
        <taxon>Metazoa</taxon>
        <taxon>Cnidaria</taxon>
        <taxon>Anthozoa</taxon>
        <taxon>Octocorallia</taxon>
        <taxon>Malacalcyonacea</taxon>
        <taxon>Plexauridae</taxon>
        <taxon>Paramuricea</taxon>
    </lineage>
</organism>
<name>A0A6S7I396_PARCT</name>
<proteinExistence type="predicted"/>
<evidence type="ECO:0000313" key="2">
    <source>
        <dbReference type="Proteomes" id="UP001152795"/>
    </source>
</evidence>
<protein>
    <submittedName>
        <fullName evidence="1">Uncharacterized protein</fullName>
    </submittedName>
</protein>
<reference evidence="1" key="1">
    <citation type="submission" date="2020-04" db="EMBL/GenBank/DDBJ databases">
        <authorList>
            <person name="Alioto T."/>
            <person name="Alioto T."/>
            <person name="Gomez Garrido J."/>
        </authorList>
    </citation>
    <scope>NUCLEOTIDE SEQUENCE</scope>
    <source>
        <strain evidence="1">A484AB</strain>
    </source>
</reference>
<dbReference type="AlphaFoldDB" id="A0A6S7I396"/>
<accession>A0A6S7I396</accession>
<gene>
    <name evidence="1" type="ORF">PACLA_8A072133</name>
</gene>
<dbReference type="Proteomes" id="UP001152795">
    <property type="component" value="Unassembled WGS sequence"/>
</dbReference>
<dbReference type="Gene3D" id="3.10.20.10">
    <property type="match status" value="1"/>
</dbReference>
<sequence length="188" mass="20221">MSGLFKVWNMDLNSEEGSRVKLGITDPAGCSVFDEADGTEIDDDECLALYDNTPILIIGAEWKPVASPIPSPVASLVTTSVSLSVASSLPTTPVPFSDVESVVFPISETFDADDSTSETSVGGYKSWIDHGFDMFTSTPCTTESSDEGKPDGDCLQQLEETAHVQPFRNKLILVVLLHTETATNEKNL</sequence>
<keyword evidence="2" id="KW-1185">Reference proteome</keyword>
<comment type="caution">
    <text evidence="1">The sequence shown here is derived from an EMBL/GenBank/DDBJ whole genome shotgun (WGS) entry which is preliminary data.</text>
</comment>
<dbReference type="EMBL" id="CACRXK020007798">
    <property type="protein sequence ID" value="CAB4013195.1"/>
    <property type="molecule type" value="Genomic_DNA"/>
</dbReference>
<evidence type="ECO:0000313" key="1">
    <source>
        <dbReference type="EMBL" id="CAB4013195.1"/>
    </source>
</evidence>